<comment type="catalytic activity">
    <reaction evidence="7">
        <text>L-threonyl-[protein] + ATP = O-phospho-L-threonyl-[protein] + ADP + H(+)</text>
        <dbReference type="Rhea" id="RHEA:46608"/>
        <dbReference type="Rhea" id="RHEA-COMP:11060"/>
        <dbReference type="Rhea" id="RHEA-COMP:11605"/>
        <dbReference type="ChEBI" id="CHEBI:15378"/>
        <dbReference type="ChEBI" id="CHEBI:30013"/>
        <dbReference type="ChEBI" id="CHEBI:30616"/>
        <dbReference type="ChEBI" id="CHEBI:61977"/>
        <dbReference type="ChEBI" id="CHEBI:456216"/>
        <dbReference type="EC" id="2.7.11.1"/>
    </reaction>
</comment>
<accession>A0ABN8FZE4</accession>
<keyword evidence="2" id="KW-0723">Serine/threonine-protein kinase</keyword>
<dbReference type="InterPro" id="IPR011009">
    <property type="entry name" value="Kinase-like_dom_sf"/>
</dbReference>
<dbReference type="EMBL" id="CAKMMG010000001">
    <property type="protein sequence ID" value="CAH1192580.1"/>
    <property type="molecule type" value="Genomic_DNA"/>
</dbReference>
<dbReference type="PANTHER" id="PTHR24363">
    <property type="entry name" value="SERINE/THREONINE PROTEIN KINASE"/>
    <property type="match status" value="1"/>
</dbReference>
<sequence>MTFQTKLAPGQLIGERYRIMNLIGSGGMSHVYLAEDMRLPGQLWAVKESISHQKTAGAVEAEAKLLISLNHRLLPRVTDFLAPDKEGYWYMIMDYIEGVTLAESMKANAEPLEPGRILAYTRQLLEVLAFLHGQHPPIIYRDLKPANIMLTGAGGLMLIDFGIARSYRKGAGEDTEKLGTAGFAAPEQYGSGQSGPASDLYGLGAIMLYMVSGGSYSRWVPGMEAKLNARIPAALIPVIRRLLRYHPEERFQSAEEVLQALEPLSDSIVEPSTSGIRPALSVKRQTAVVALLGVSAGLGTTHTSLAVSSGLARKGPTAWVDFSPESSIYDRICSLLDFPVHSGKMGTSEAPLSWKGIDFWQRPVKGDLTELLNKNYTYIVMDLGTGGYEGALEEFTDSDIPLLVASGSAWRLEDTLHWLRRNRLTLHTNWQVCLPLASRSSAELLAAALGGQVEVSSLPLQQDPFEHNGKLVQVLGQLLRKTGRLHISAKRSGLFQKKM</sequence>
<dbReference type="PROSITE" id="PS00108">
    <property type="entry name" value="PROTEIN_KINASE_ST"/>
    <property type="match status" value="1"/>
</dbReference>
<dbReference type="PROSITE" id="PS50011">
    <property type="entry name" value="PROTEIN_KINASE_DOM"/>
    <property type="match status" value="1"/>
</dbReference>
<keyword evidence="5 11" id="KW-0418">Kinase</keyword>
<dbReference type="RefSeq" id="WP_236330451.1">
    <property type="nucleotide sequence ID" value="NZ_CAKMMG010000001.1"/>
</dbReference>
<keyword evidence="4 9" id="KW-0547">Nucleotide-binding</keyword>
<evidence type="ECO:0000256" key="1">
    <source>
        <dbReference type="ARBA" id="ARBA00012513"/>
    </source>
</evidence>
<evidence type="ECO:0000313" key="12">
    <source>
        <dbReference type="Proteomes" id="UP000838324"/>
    </source>
</evidence>
<evidence type="ECO:0000256" key="7">
    <source>
        <dbReference type="ARBA" id="ARBA00047899"/>
    </source>
</evidence>
<dbReference type="PROSITE" id="PS00107">
    <property type="entry name" value="PROTEIN_KINASE_ATP"/>
    <property type="match status" value="1"/>
</dbReference>
<dbReference type="CDD" id="cd14014">
    <property type="entry name" value="STKc_PknB_like"/>
    <property type="match status" value="1"/>
</dbReference>
<dbReference type="InterPro" id="IPR008271">
    <property type="entry name" value="Ser/Thr_kinase_AS"/>
</dbReference>
<feature type="domain" description="Protein kinase" evidence="10">
    <location>
        <begin position="17"/>
        <end position="265"/>
    </location>
</feature>
<dbReference type="SUPFAM" id="SSF56112">
    <property type="entry name" value="Protein kinase-like (PK-like)"/>
    <property type="match status" value="1"/>
</dbReference>
<evidence type="ECO:0000313" key="11">
    <source>
        <dbReference type="EMBL" id="CAH1192580.1"/>
    </source>
</evidence>
<gene>
    <name evidence="11" type="primary">pknD_1</name>
    <name evidence="11" type="ORF">PAECIP111892_01027</name>
</gene>
<dbReference type="PANTHER" id="PTHR24363:SF0">
    <property type="entry name" value="SERINE_THREONINE KINASE LIKE DOMAIN CONTAINING 1"/>
    <property type="match status" value="1"/>
</dbReference>
<evidence type="ECO:0000256" key="3">
    <source>
        <dbReference type="ARBA" id="ARBA00022679"/>
    </source>
</evidence>
<protein>
    <recommendedName>
        <fullName evidence="1">non-specific serine/threonine protein kinase</fullName>
        <ecNumber evidence="1">2.7.11.1</ecNumber>
    </recommendedName>
</protein>
<comment type="caution">
    <text evidence="11">The sequence shown here is derived from an EMBL/GenBank/DDBJ whole genome shotgun (WGS) entry which is preliminary data.</text>
</comment>
<keyword evidence="3 11" id="KW-0808">Transferase</keyword>
<name>A0ABN8FZE4_9BACL</name>
<dbReference type="Gene3D" id="1.10.510.10">
    <property type="entry name" value="Transferase(Phosphotransferase) domain 1"/>
    <property type="match status" value="1"/>
</dbReference>
<dbReference type="Pfam" id="PF00069">
    <property type="entry name" value="Pkinase"/>
    <property type="match status" value="1"/>
</dbReference>
<dbReference type="EC" id="2.7.11.1" evidence="1"/>
<evidence type="ECO:0000256" key="8">
    <source>
        <dbReference type="ARBA" id="ARBA00048679"/>
    </source>
</evidence>
<dbReference type="GO" id="GO:0004674">
    <property type="term" value="F:protein serine/threonine kinase activity"/>
    <property type="evidence" value="ECO:0007669"/>
    <property type="project" value="UniProtKB-EC"/>
</dbReference>
<comment type="catalytic activity">
    <reaction evidence="8">
        <text>L-seryl-[protein] + ATP = O-phospho-L-seryl-[protein] + ADP + H(+)</text>
        <dbReference type="Rhea" id="RHEA:17989"/>
        <dbReference type="Rhea" id="RHEA-COMP:9863"/>
        <dbReference type="Rhea" id="RHEA-COMP:11604"/>
        <dbReference type="ChEBI" id="CHEBI:15378"/>
        <dbReference type="ChEBI" id="CHEBI:29999"/>
        <dbReference type="ChEBI" id="CHEBI:30616"/>
        <dbReference type="ChEBI" id="CHEBI:83421"/>
        <dbReference type="ChEBI" id="CHEBI:456216"/>
        <dbReference type="EC" id="2.7.11.1"/>
    </reaction>
</comment>
<organism evidence="11 12">
    <name type="scientific">Paenibacillus auburnensis</name>
    <dbReference type="NCBI Taxonomy" id="2905649"/>
    <lineage>
        <taxon>Bacteria</taxon>
        <taxon>Bacillati</taxon>
        <taxon>Bacillota</taxon>
        <taxon>Bacilli</taxon>
        <taxon>Bacillales</taxon>
        <taxon>Paenibacillaceae</taxon>
        <taxon>Paenibacillus</taxon>
    </lineage>
</organism>
<dbReference type="InterPro" id="IPR017441">
    <property type="entry name" value="Protein_kinase_ATP_BS"/>
</dbReference>
<evidence type="ECO:0000256" key="2">
    <source>
        <dbReference type="ARBA" id="ARBA00022527"/>
    </source>
</evidence>
<feature type="binding site" evidence="9">
    <location>
        <position position="47"/>
    </location>
    <ligand>
        <name>ATP</name>
        <dbReference type="ChEBI" id="CHEBI:30616"/>
    </ligand>
</feature>
<reference evidence="11" key="1">
    <citation type="submission" date="2022-01" db="EMBL/GenBank/DDBJ databases">
        <authorList>
            <person name="Criscuolo A."/>
        </authorList>
    </citation>
    <scope>NUCLEOTIDE SEQUENCE</scope>
    <source>
        <strain evidence="11">CIP111892</strain>
    </source>
</reference>
<evidence type="ECO:0000256" key="4">
    <source>
        <dbReference type="ARBA" id="ARBA00022741"/>
    </source>
</evidence>
<dbReference type="Proteomes" id="UP000838324">
    <property type="component" value="Unassembled WGS sequence"/>
</dbReference>
<evidence type="ECO:0000256" key="5">
    <source>
        <dbReference type="ARBA" id="ARBA00022777"/>
    </source>
</evidence>
<dbReference type="Gene3D" id="3.30.200.20">
    <property type="entry name" value="Phosphorylase Kinase, domain 1"/>
    <property type="match status" value="1"/>
</dbReference>
<evidence type="ECO:0000259" key="10">
    <source>
        <dbReference type="PROSITE" id="PS50011"/>
    </source>
</evidence>
<dbReference type="SMART" id="SM00220">
    <property type="entry name" value="S_TKc"/>
    <property type="match status" value="1"/>
</dbReference>
<dbReference type="InterPro" id="IPR000719">
    <property type="entry name" value="Prot_kinase_dom"/>
</dbReference>
<proteinExistence type="predicted"/>
<evidence type="ECO:0000256" key="6">
    <source>
        <dbReference type="ARBA" id="ARBA00022840"/>
    </source>
</evidence>
<keyword evidence="6 9" id="KW-0067">ATP-binding</keyword>
<evidence type="ECO:0000256" key="9">
    <source>
        <dbReference type="PROSITE-ProRule" id="PRU10141"/>
    </source>
</evidence>
<keyword evidence="12" id="KW-1185">Reference proteome</keyword>